<organism evidence="1 2">
    <name type="scientific">Anabarilius grahami</name>
    <name type="common">Kanglang fish</name>
    <name type="synonym">Barilius grahami</name>
    <dbReference type="NCBI Taxonomy" id="495550"/>
    <lineage>
        <taxon>Eukaryota</taxon>
        <taxon>Metazoa</taxon>
        <taxon>Chordata</taxon>
        <taxon>Craniata</taxon>
        <taxon>Vertebrata</taxon>
        <taxon>Euteleostomi</taxon>
        <taxon>Actinopterygii</taxon>
        <taxon>Neopterygii</taxon>
        <taxon>Teleostei</taxon>
        <taxon>Ostariophysi</taxon>
        <taxon>Cypriniformes</taxon>
        <taxon>Xenocyprididae</taxon>
        <taxon>Xenocypridinae</taxon>
        <taxon>Xenocypridinae incertae sedis</taxon>
        <taxon>Anabarilius</taxon>
    </lineage>
</organism>
<keyword evidence="2" id="KW-1185">Reference proteome</keyword>
<dbReference type="PRINTS" id="PR02086">
    <property type="entry name" value="PUTNUCHARBI1"/>
</dbReference>
<dbReference type="EMBL" id="RJVU01043382">
    <property type="protein sequence ID" value="ROL44866.1"/>
    <property type="molecule type" value="Genomic_DNA"/>
</dbReference>
<accession>A0A3N0YF21</accession>
<evidence type="ECO:0000313" key="2">
    <source>
        <dbReference type="Proteomes" id="UP000281406"/>
    </source>
</evidence>
<dbReference type="InterPro" id="IPR026103">
    <property type="entry name" value="HARBI1_animal"/>
</dbReference>
<comment type="caution">
    <text evidence="1">The sequence shown here is derived from an EMBL/GenBank/DDBJ whole genome shotgun (WGS) entry which is preliminary data.</text>
</comment>
<proteinExistence type="predicted"/>
<protein>
    <submittedName>
        <fullName evidence="1">Putative nuclease HARBI1</fullName>
    </submittedName>
</protein>
<dbReference type="OrthoDB" id="9946389at2759"/>
<sequence length="321" mass="35884">MTLSLMQDLRTLTDFALWVREVMTRALGQMMSTLQRREMSIKCAFSTLPSHKVTSSVTLLGIAQQFLKVQKQTFLPSQSSLLVTKGHPPAKVKSEVTCGQVCEMEYVLGQRIRCRRERVYRPRQTYLSLSEEECIRKLRLTRQAVTDICHLLADELGTDAQCPYAFPVAVKVTAALHFYASGSFQHPLSSIGGISQSAISSAIHAVTSGLVRHAGEYIKFPVTPDNQERAKQAFCAKYGFPGVLGVIDCTHVQLRAPSENALVYINRKGTYSITYKSFEMLIVKSPMSLRIILARATTHSYWQTLPFLPSSRGIPRWMGGC</sequence>
<dbReference type="AlphaFoldDB" id="A0A3N0YF21"/>
<dbReference type="Proteomes" id="UP000281406">
    <property type="component" value="Unassembled WGS sequence"/>
</dbReference>
<evidence type="ECO:0000313" key="1">
    <source>
        <dbReference type="EMBL" id="ROL44866.1"/>
    </source>
</evidence>
<gene>
    <name evidence="1" type="ORF">DPX16_10918</name>
</gene>
<reference evidence="1 2" key="1">
    <citation type="submission" date="2018-10" db="EMBL/GenBank/DDBJ databases">
        <title>Genome assembly for a Yunnan-Guizhou Plateau 3E fish, Anabarilius grahami (Regan), and its evolutionary and genetic applications.</title>
        <authorList>
            <person name="Jiang W."/>
        </authorList>
    </citation>
    <scope>NUCLEOTIDE SEQUENCE [LARGE SCALE GENOMIC DNA]</scope>
    <source>
        <strain evidence="1">AG-KIZ</strain>
        <tissue evidence="1">Muscle</tissue>
    </source>
</reference>
<name>A0A3N0YF21_ANAGA</name>